<dbReference type="PANTHER" id="PTHR19957">
    <property type="entry name" value="SYNTAXIN"/>
    <property type="match status" value="1"/>
</dbReference>
<evidence type="ECO:0000256" key="3">
    <source>
        <dbReference type="ARBA" id="ARBA00022448"/>
    </source>
</evidence>
<dbReference type="GO" id="GO:0031201">
    <property type="term" value="C:SNARE complex"/>
    <property type="evidence" value="ECO:0007669"/>
    <property type="project" value="TreeGrafter"/>
</dbReference>
<dbReference type="PANTHER" id="PTHR19957:SF83">
    <property type="entry name" value="SYNTAXIN-16"/>
    <property type="match status" value="1"/>
</dbReference>
<keyword evidence="7" id="KW-0333">Golgi apparatus</keyword>
<keyword evidence="8" id="KW-0175">Coiled coil</keyword>
<dbReference type="Gene3D" id="1.20.58.70">
    <property type="match status" value="1"/>
</dbReference>
<reference evidence="12" key="1">
    <citation type="submission" date="2019-08" db="EMBL/GenBank/DDBJ databases">
        <title>The genome of the North American firefly Photinus pyralis.</title>
        <authorList>
            <consortium name="Photinus pyralis genome working group"/>
            <person name="Fallon T.R."/>
            <person name="Sander Lower S.E."/>
            <person name="Weng J.-K."/>
        </authorList>
    </citation>
    <scope>NUCLEOTIDE SEQUENCE</scope>
    <source>
        <strain evidence="12">TRF0915ILg1</strain>
        <tissue evidence="12">Whole body</tissue>
    </source>
</reference>
<accession>A0A8K0D3E4</accession>
<keyword evidence="4 10" id="KW-0812">Transmembrane</keyword>
<dbReference type="CDD" id="cd15845">
    <property type="entry name" value="SNARE_syntaxin16"/>
    <property type="match status" value="1"/>
</dbReference>
<dbReference type="InterPro" id="IPR045242">
    <property type="entry name" value="Syntaxin"/>
</dbReference>
<feature type="transmembrane region" description="Helical" evidence="10">
    <location>
        <begin position="290"/>
        <end position="310"/>
    </location>
</feature>
<dbReference type="Proteomes" id="UP000801492">
    <property type="component" value="Unassembled WGS sequence"/>
</dbReference>
<evidence type="ECO:0000256" key="8">
    <source>
        <dbReference type="ARBA" id="ARBA00023054"/>
    </source>
</evidence>
<comment type="caution">
    <text evidence="12">The sequence shown here is derived from an EMBL/GenBank/DDBJ whole genome shotgun (WGS) entry which is preliminary data.</text>
</comment>
<keyword evidence="3" id="KW-0813">Transport</keyword>
<sequence length="312" mass="36687">MATRSLTEVFMLMRNNAIRNRHIYSEQETSEHMALVELYDVEQGITSNNRMPPAWIDQLEEAQFTLSKLESKISDLNKLHSQHLHRPTFDENSEEEVLIESCTTEITSMFNSIHRTVQFIKSHSLEGTLKERHLTTNVVRSLATSLQDMSVKFRTSQNNYIKQLKSREERSKMYFENSTFENDYDMFTNQNDNIDDFFVNSSKQMTQQQLLYLEEENTQIAQQREQEINAVVKSIVELNEIFKDLSQMVLDQGSILDRIDYNIEQTHTQVYEGFKQLQKADAYQRKNRKMWAIIILAATTILLFFILIIVKS</sequence>
<name>A0A8K0D3E4_IGNLU</name>
<dbReference type="SMART" id="SM00397">
    <property type="entry name" value="t_SNARE"/>
    <property type="match status" value="1"/>
</dbReference>
<evidence type="ECO:0000256" key="1">
    <source>
        <dbReference type="ARBA" id="ARBA00004409"/>
    </source>
</evidence>
<dbReference type="OrthoDB" id="10251371at2759"/>
<organism evidence="12 13">
    <name type="scientific">Ignelater luminosus</name>
    <name type="common">Cucubano</name>
    <name type="synonym">Pyrophorus luminosus</name>
    <dbReference type="NCBI Taxonomy" id="2038154"/>
    <lineage>
        <taxon>Eukaryota</taxon>
        <taxon>Metazoa</taxon>
        <taxon>Ecdysozoa</taxon>
        <taxon>Arthropoda</taxon>
        <taxon>Hexapoda</taxon>
        <taxon>Insecta</taxon>
        <taxon>Pterygota</taxon>
        <taxon>Neoptera</taxon>
        <taxon>Endopterygota</taxon>
        <taxon>Coleoptera</taxon>
        <taxon>Polyphaga</taxon>
        <taxon>Elateriformia</taxon>
        <taxon>Elateroidea</taxon>
        <taxon>Elateridae</taxon>
        <taxon>Agrypninae</taxon>
        <taxon>Pyrophorini</taxon>
        <taxon>Ignelater</taxon>
    </lineage>
</organism>
<evidence type="ECO:0000256" key="5">
    <source>
        <dbReference type="ARBA" id="ARBA00022927"/>
    </source>
</evidence>
<comment type="similarity">
    <text evidence="2">Belongs to the syntaxin family.</text>
</comment>
<evidence type="ECO:0000256" key="10">
    <source>
        <dbReference type="SAM" id="Phobius"/>
    </source>
</evidence>
<dbReference type="PROSITE" id="PS00914">
    <property type="entry name" value="SYNTAXIN"/>
    <property type="match status" value="1"/>
</dbReference>
<evidence type="ECO:0000313" key="13">
    <source>
        <dbReference type="Proteomes" id="UP000801492"/>
    </source>
</evidence>
<dbReference type="GO" id="GO:0006906">
    <property type="term" value="P:vesicle fusion"/>
    <property type="evidence" value="ECO:0007669"/>
    <property type="project" value="TreeGrafter"/>
</dbReference>
<evidence type="ECO:0000313" key="12">
    <source>
        <dbReference type="EMBL" id="KAF2895803.1"/>
    </source>
</evidence>
<keyword evidence="5" id="KW-0653">Protein transport</keyword>
<evidence type="ECO:0000256" key="6">
    <source>
        <dbReference type="ARBA" id="ARBA00022989"/>
    </source>
</evidence>
<dbReference type="InterPro" id="IPR000727">
    <property type="entry name" value="T_SNARE_dom"/>
</dbReference>
<dbReference type="EMBL" id="VTPC01005647">
    <property type="protein sequence ID" value="KAF2895803.1"/>
    <property type="molecule type" value="Genomic_DNA"/>
</dbReference>
<dbReference type="GO" id="GO:0005484">
    <property type="term" value="F:SNAP receptor activity"/>
    <property type="evidence" value="ECO:0007669"/>
    <property type="project" value="InterPro"/>
</dbReference>
<protein>
    <recommendedName>
        <fullName evidence="11">t-SNARE coiled-coil homology domain-containing protein</fullName>
    </recommendedName>
</protein>
<comment type="subcellular location">
    <subcellularLocation>
        <location evidence="1">Golgi apparatus membrane</location>
        <topology evidence="1">Single-pass type IV membrane protein</topology>
    </subcellularLocation>
</comment>
<dbReference type="GO" id="GO:0000139">
    <property type="term" value="C:Golgi membrane"/>
    <property type="evidence" value="ECO:0007669"/>
    <property type="project" value="UniProtKB-SubCell"/>
</dbReference>
<evidence type="ECO:0000256" key="4">
    <source>
        <dbReference type="ARBA" id="ARBA00022692"/>
    </source>
</evidence>
<evidence type="ECO:0000256" key="9">
    <source>
        <dbReference type="ARBA" id="ARBA00023136"/>
    </source>
</evidence>
<dbReference type="GO" id="GO:0006886">
    <property type="term" value="P:intracellular protein transport"/>
    <property type="evidence" value="ECO:0007669"/>
    <property type="project" value="InterPro"/>
</dbReference>
<dbReference type="PROSITE" id="PS50192">
    <property type="entry name" value="T_SNARE"/>
    <property type="match status" value="1"/>
</dbReference>
<dbReference type="Pfam" id="PF05739">
    <property type="entry name" value="SNARE"/>
    <property type="match status" value="1"/>
</dbReference>
<feature type="domain" description="T-SNARE coiled-coil homology" evidence="11">
    <location>
        <begin position="218"/>
        <end position="280"/>
    </location>
</feature>
<keyword evidence="13" id="KW-1185">Reference proteome</keyword>
<dbReference type="InterPro" id="IPR006012">
    <property type="entry name" value="Syntaxin/epimorphin_CS"/>
</dbReference>
<dbReference type="SUPFAM" id="SSF47661">
    <property type="entry name" value="t-snare proteins"/>
    <property type="match status" value="1"/>
</dbReference>
<evidence type="ECO:0000256" key="2">
    <source>
        <dbReference type="ARBA" id="ARBA00009063"/>
    </source>
</evidence>
<keyword evidence="6 10" id="KW-1133">Transmembrane helix</keyword>
<gene>
    <name evidence="12" type="ORF">ILUMI_10369</name>
</gene>
<dbReference type="AlphaFoldDB" id="A0A8K0D3E4"/>
<evidence type="ECO:0000259" key="11">
    <source>
        <dbReference type="PROSITE" id="PS50192"/>
    </source>
</evidence>
<proteinExistence type="inferred from homology"/>
<evidence type="ECO:0000256" key="7">
    <source>
        <dbReference type="ARBA" id="ARBA00023034"/>
    </source>
</evidence>
<keyword evidence="9 10" id="KW-0472">Membrane</keyword>
<dbReference type="GO" id="GO:0000149">
    <property type="term" value="F:SNARE binding"/>
    <property type="evidence" value="ECO:0007669"/>
    <property type="project" value="TreeGrafter"/>
</dbReference>
<dbReference type="InterPro" id="IPR010989">
    <property type="entry name" value="SNARE"/>
</dbReference>
<dbReference type="GO" id="GO:0048278">
    <property type="term" value="P:vesicle docking"/>
    <property type="evidence" value="ECO:0007669"/>
    <property type="project" value="TreeGrafter"/>
</dbReference>